<comment type="caution">
    <text evidence="2">The sequence shown here is derived from an EMBL/GenBank/DDBJ whole genome shotgun (WGS) entry which is preliminary data.</text>
</comment>
<evidence type="ECO:0000256" key="1">
    <source>
        <dbReference type="SAM" id="MobiDB-lite"/>
    </source>
</evidence>
<name>A0A2T3MF69_9GAMM</name>
<protein>
    <submittedName>
        <fullName evidence="2">Uncharacterized protein</fullName>
    </submittedName>
</protein>
<reference evidence="2 3" key="1">
    <citation type="submission" date="2018-01" db="EMBL/GenBank/DDBJ databases">
        <title>Whole genome sequencing of Histamine producing bacteria.</title>
        <authorList>
            <person name="Butler K."/>
        </authorList>
    </citation>
    <scope>NUCLEOTIDE SEQUENCE [LARGE SCALE GENOMIC DNA]</scope>
    <source>
        <strain evidence="2 3">NCIMB 13481</strain>
    </source>
</reference>
<gene>
    <name evidence="2" type="ORF">C9I88_16460</name>
</gene>
<organism evidence="2 3">
    <name type="scientific">Photobacterium iliopiscarium</name>
    <dbReference type="NCBI Taxonomy" id="56192"/>
    <lineage>
        <taxon>Bacteria</taxon>
        <taxon>Pseudomonadati</taxon>
        <taxon>Pseudomonadota</taxon>
        <taxon>Gammaproteobacteria</taxon>
        <taxon>Vibrionales</taxon>
        <taxon>Vibrionaceae</taxon>
        <taxon>Photobacterium</taxon>
    </lineage>
</organism>
<dbReference type="RefSeq" id="WP_107237837.1">
    <property type="nucleotide sequence ID" value="NZ_PYLW01000023.1"/>
</dbReference>
<feature type="region of interest" description="Disordered" evidence="1">
    <location>
        <begin position="1"/>
        <end position="31"/>
    </location>
</feature>
<proteinExistence type="predicted"/>
<dbReference type="AlphaFoldDB" id="A0A2T3MF69"/>
<evidence type="ECO:0000313" key="3">
    <source>
        <dbReference type="Proteomes" id="UP000241954"/>
    </source>
</evidence>
<dbReference type="Proteomes" id="UP000241954">
    <property type="component" value="Unassembled WGS sequence"/>
</dbReference>
<evidence type="ECO:0000313" key="2">
    <source>
        <dbReference type="EMBL" id="PSV92441.1"/>
    </source>
</evidence>
<feature type="compositionally biased region" description="Basic and acidic residues" evidence="1">
    <location>
        <begin position="1"/>
        <end position="11"/>
    </location>
</feature>
<accession>A0A2T3MF69</accession>
<sequence>MMNNHEADIKNANKGTDGVNPTYSKAQGNKGKLLNPNQKSSLIVVFDREQEITVGYNKKENGDIELINKDFAAEFINKGFAEEVGARLISNEELKHRGILCPCAGQCRDDDEYRFLYVDNFYTCIEFLRDKDTPWTLENANQLLQDKIPPKIPFRGFFYIDEKCMKNYVGQRMSAQIEAEAKYDYDYCPAIDGY</sequence>
<dbReference type="EMBL" id="PYLW01000023">
    <property type="protein sequence ID" value="PSV92441.1"/>
    <property type="molecule type" value="Genomic_DNA"/>
</dbReference>